<dbReference type="Proteomes" id="UP001155220">
    <property type="component" value="Unassembled WGS sequence"/>
</dbReference>
<evidence type="ECO:0000313" key="2">
    <source>
        <dbReference type="Proteomes" id="UP001155220"/>
    </source>
</evidence>
<organism evidence="1 2">
    <name type="scientific">Aurantimonas marianensis</name>
    <dbReference type="NCBI Taxonomy" id="2920428"/>
    <lineage>
        <taxon>Bacteria</taxon>
        <taxon>Pseudomonadati</taxon>
        <taxon>Pseudomonadota</taxon>
        <taxon>Alphaproteobacteria</taxon>
        <taxon>Hyphomicrobiales</taxon>
        <taxon>Aurantimonadaceae</taxon>
        <taxon>Aurantimonas</taxon>
    </lineage>
</organism>
<evidence type="ECO:0000313" key="1">
    <source>
        <dbReference type="EMBL" id="MCP3054842.1"/>
    </source>
</evidence>
<comment type="caution">
    <text evidence="1">The sequence shown here is derived from an EMBL/GenBank/DDBJ whole genome shotgun (WGS) entry which is preliminary data.</text>
</comment>
<name>A0A9X2HAJ3_9HYPH</name>
<protein>
    <submittedName>
        <fullName evidence="1">Phage tail tape measure protein</fullName>
    </submittedName>
</protein>
<dbReference type="EMBL" id="JALHBS010000035">
    <property type="protein sequence ID" value="MCP3054842.1"/>
    <property type="molecule type" value="Genomic_DNA"/>
</dbReference>
<gene>
    <name evidence="1" type="ORF">MJ956_06720</name>
</gene>
<keyword evidence="2" id="KW-1185">Reference proteome</keyword>
<proteinExistence type="predicted"/>
<accession>A0A9X2HAJ3</accession>
<sequence>MGDLTQRANAFGSAISSALKAAATGGRSFDSVLRQLGQRISAIALDAALRPLTNIASSFIGKAVGGLTGALTAPVPTGVLPFAKGGVVAAPSFFPAGGKLGLMGEAGAEAILPLKRGADGTLGVATPAAGAGPSIVFNVTTPDAASFKRSEAQIQAMLARAASRGRRGV</sequence>
<reference evidence="1" key="1">
    <citation type="submission" date="2022-03" db="EMBL/GenBank/DDBJ databases">
        <title>Aurantimonas Liuensis sp. Nov., isolated from the hadal seawater of the Mariana Trench.</title>
        <authorList>
            <person name="Liu R."/>
        </authorList>
    </citation>
    <scope>NUCLEOTIDE SEQUENCE</scope>
    <source>
        <strain evidence="1">LRZ36</strain>
    </source>
</reference>
<dbReference type="AlphaFoldDB" id="A0A9X2HAJ3"/>